<proteinExistence type="predicted"/>
<sequence>MPKAQLISSDSKLNGKYVDTVGEIYQAPSRDDNCRTFVLSHSIINGDKANIYVDVGVYRKGVKKHEILESDLPKSILDLTSKSGEVL</sequence>
<protein>
    <submittedName>
        <fullName evidence="1">Uncharacterized protein</fullName>
    </submittedName>
</protein>
<comment type="caution">
    <text evidence="1">The sequence shown here is derived from an EMBL/GenBank/DDBJ whole genome shotgun (WGS) entry which is preliminary data.</text>
</comment>
<dbReference type="Proteomes" id="UP000490535">
    <property type="component" value="Unassembled WGS sequence"/>
</dbReference>
<name>A0A833PAC0_ACIBZ</name>
<dbReference type="AlphaFoldDB" id="A0A833PAC0"/>
<evidence type="ECO:0000313" key="1">
    <source>
        <dbReference type="EMBL" id="KAF1020483.1"/>
    </source>
</evidence>
<dbReference type="EMBL" id="WNDP01000121">
    <property type="protein sequence ID" value="KAF1020483.1"/>
    <property type="molecule type" value="Genomic_DNA"/>
</dbReference>
<evidence type="ECO:0000313" key="2">
    <source>
        <dbReference type="Proteomes" id="UP000490535"/>
    </source>
</evidence>
<reference evidence="2" key="1">
    <citation type="journal article" date="2020" name="MBio">
        <title>Horizontal gene transfer to a defensive symbiont with a reduced genome amongst a multipartite beetle microbiome.</title>
        <authorList>
            <person name="Waterworth S.C."/>
            <person name="Florez L.V."/>
            <person name="Rees E.R."/>
            <person name="Hertweck C."/>
            <person name="Kaltenpoth M."/>
            <person name="Kwan J.C."/>
        </authorList>
    </citation>
    <scope>NUCLEOTIDE SEQUENCE [LARGE SCALE GENOMIC DNA]</scope>
</reference>
<organism evidence="1 2">
    <name type="scientific">Acinetobacter bereziniae</name>
    <name type="common">Acinetobacter genomosp. 10</name>
    <dbReference type="NCBI Taxonomy" id="106648"/>
    <lineage>
        <taxon>Bacteria</taxon>
        <taxon>Pseudomonadati</taxon>
        <taxon>Pseudomonadota</taxon>
        <taxon>Gammaproteobacteria</taxon>
        <taxon>Moraxellales</taxon>
        <taxon>Moraxellaceae</taxon>
        <taxon>Acinetobacter</taxon>
    </lineage>
</organism>
<gene>
    <name evidence="1" type="ORF">GAK29_03620</name>
</gene>
<accession>A0A833PAC0</accession>
<dbReference type="GeneID" id="69461697"/>
<dbReference type="RefSeq" id="WP_200150241.1">
    <property type="nucleotide sequence ID" value="NZ_CP066119.1"/>
</dbReference>